<dbReference type="EMBL" id="PRLG01000018">
    <property type="protein sequence ID" value="PYY29434.1"/>
    <property type="molecule type" value="Genomic_DNA"/>
</dbReference>
<accession>A0A2W0CBR3</accession>
<reference evidence="1 2" key="1">
    <citation type="submission" date="2018-01" db="EMBL/GenBank/DDBJ databases">
        <title>Genome sequence of the PGP bacterium Paenibacillus illinoisensis E3.</title>
        <authorList>
            <person name="Rolli E."/>
            <person name="Marasco R."/>
            <person name="Bessem C."/>
            <person name="Michoud G."/>
            <person name="Gaiarsa S."/>
            <person name="Borin S."/>
            <person name="Daffonchio D."/>
        </authorList>
    </citation>
    <scope>NUCLEOTIDE SEQUENCE [LARGE SCALE GENOMIC DNA]</scope>
    <source>
        <strain evidence="1 2">E3</strain>
    </source>
</reference>
<organism evidence="1 2">
    <name type="scientific">Paenibacillus illinoisensis</name>
    <dbReference type="NCBI Taxonomy" id="59845"/>
    <lineage>
        <taxon>Bacteria</taxon>
        <taxon>Bacillati</taxon>
        <taxon>Bacillota</taxon>
        <taxon>Bacilli</taxon>
        <taxon>Bacillales</taxon>
        <taxon>Paenibacillaceae</taxon>
        <taxon>Paenibacillus</taxon>
    </lineage>
</organism>
<sequence length="74" mass="8213">MYRHIKKGRNEITLRPFIEDSVHQCPSALVFSPCRYPRHGVKLLVQRGCTAADDKVLPSATRIAAVTLGWPAPA</sequence>
<dbReference type="Proteomes" id="UP000247459">
    <property type="component" value="Unassembled WGS sequence"/>
</dbReference>
<proteinExistence type="predicted"/>
<protein>
    <submittedName>
        <fullName evidence="1">Uncharacterized protein</fullName>
    </submittedName>
</protein>
<evidence type="ECO:0000313" key="2">
    <source>
        <dbReference type="Proteomes" id="UP000247459"/>
    </source>
</evidence>
<comment type="caution">
    <text evidence="1">The sequence shown here is derived from an EMBL/GenBank/DDBJ whole genome shotgun (WGS) entry which is preliminary data.</text>
</comment>
<name>A0A2W0CBR3_9BACL</name>
<evidence type="ECO:0000313" key="1">
    <source>
        <dbReference type="EMBL" id="PYY29434.1"/>
    </source>
</evidence>
<gene>
    <name evidence="1" type="ORF">PIL02S_02388</name>
</gene>
<dbReference type="AlphaFoldDB" id="A0A2W0CBR3"/>